<dbReference type="RefSeq" id="WP_141462933.1">
    <property type="nucleotide sequence ID" value="NZ_RBZW01000004.1"/>
</dbReference>
<gene>
    <name evidence="1" type="ORF">D8Y22_01820</name>
</gene>
<dbReference type="OrthoDB" id="157374at2157"/>
<evidence type="ECO:0000313" key="2">
    <source>
        <dbReference type="Proteomes" id="UP000318864"/>
    </source>
</evidence>
<keyword evidence="1" id="KW-0540">Nuclease</keyword>
<dbReference type="Proteomes" id="UP000318864">
    <property type="component" value="Unassembled WGS sequence"/>
</dbReference>
<comment type="caution">
    <text evidence="1">The sequence shown here is derived from an EMBL/GenBank/DDBJ whole genome shotgun (WGS) entry which is preliminary data.</text>
</comment>
<keyword evidence="1" id="KW-0378">Hydrolase</keyword>
<dbReference type="GO" id="GO:0004527">
    <property type="term" value="F:exonuclease activity"/>
    <property type="evidence" value="ECO:0007669"/>
    <property type="project" value="UniProtKB-KW"/>
</dbReference>
<evidence type="ECO:0000313" key="1">
    <source>
        <dbReference type="EMBL" id="THE66560.1"/>
    </source>
</evidence>
<name>A0A4S3TS94_9EURY</name>
<keyword evidence="2" id="KW-1185">Reference proteome</keyword>
<dbReference type="AlphaFoldDB" id="A0A4S3TS94"/>
<accession>A0A4S3TS94</accession>
<sequence length="416" mass="43369">MSTESRPAAATAGHPDVESAGFVRILSRADGDALAASGIVARALAERETPFQVTVGRTVGERTRRGALADDDPDDMVLAIGAIDGDATRLDDPDRPATLEAVDLAQALGATPDPVLALAGLVAAGLEPSAGESEWLLESARERDLLERRPGVTVPTADPIDGLAHSTRLRAPWSGDREATAEALESIDTDAAALAEDDHRAIGSLVALDAVGADDASTHAADAIQRVLKPDATPASPFETIGGYADVLEATARIEPGTGATLAMGHAAREPALEAWRTYGTRTHDALETASTRRYDGLYVLDIDDGPVEGVADVALAYRSPEPTVLVVADAAAEDASGDATDAGADTHTAGETAIATRDPLSATALEQIARALEGELETLTDRSGVDYDVGRTRGYLRYDGQLERSTLVDIVREVR</sequence>
<reference evidence="1 2" key="1">
    <citation type="submission" date="2018-10" db="EMBL/GenBank/DDBJ databases">
        <title>Natronolimnobius sp. XQ-INN 246 isolated from Inner Mongolia Autonomous Region of China.</title>
        <authorList>
            <person name="Xue Q."/>
        </authorList>
    </citation>
    <scope>NUCLEOTIDE SEQUENCE [LARGE SCALE GENOMIC DNA]</scope>
    <source>
        <strain evidence="1 2">XQ-INN 246</strain>
    </source>
</reference>
<protein>
    <submittedName>
        <fullName evidence="1">Exonuclease</fullName>
    </submittedName>
</protein>
<proteinExistence type="predicted"/>
<keyword evidence="1" id="KW-0269">Exonuclease</keyword>
<organism evidence="1 2">
    <name type="scientific">Salinadaptatus halalkaliphilus</name>
    <dbReference type="NCBI Taxonomy" id="2419781"/>
    <lineage>
        <taxon>Archaea</taxon>
        <taxon>Methanobacteriati</taxon>
        <taxon>Methanobacteriota</taxon>
        <taxon>Stenosarchaea group</taxon>
        <taxon>Halobacteria</taxon>
        <taxon>Halobacteriales</taxon>
        <taxon>Natrialbaceae</taxon>
        <taxon>Salinadaptatus</taxon>
    </lineage>
</organism>
<dbReference type="EMBL" id="RBZW01000004">
    <property type="protein sequence ID" value="THE66560.1"/>
    <property type="molecule type" value="Genomic_DNA"/>
</dbReference>